<evidence type="ECO:0000256" key="3">
    <source>
        <dbReference type="ARBA" id="ARBA00004370"/>
    </source>
</evidence>
<evidence type="ECO:0000313" key="8">
    <source>
        <dbReference type="Proteomes" id="UP000799424"/>
    </source>
</evidence>
<organism evidence="7 8">
    <name type="scientific">Ophiobolus disseminans</name>
    <dbReference type="NCBI Taxonomy" id="1469910"/>
    <lineage>
        <taxon>Eukaryota</taxon>
        <taxon>Fungi</taxon>
        <taxon>Dikarya</taxon>
        <taxon>Ascomycota</taxon>
        <taxon>Pezizomycotina</taxon>
        <taxon>Dothideomycetes</taxon>
        <taxon>Pleosporomycetidae</taxon>
        <taxon>Pleosporales</taxon>
        <taxon>Pleosporineae</taxon>
        <taxon>Phaeosphaeriaceae</taxon>
        <taxon>Ophiobolus</taxon>
    </lineage>
</organism>
<keyword evidence="8" id="KW-1185">Reference proteome</keyword>
<dbReference type="PANTHER" id="PTHR48182:SF2">
    <property type="entry name" value="PROTEIN SERAC1"/>
    <property type="match status" value="1"/>
</dbReference>
<gene>
    <name evidence="7" type="ORF">CC86DRAFT_271853</name>
</gene>
<dbReference type="OrthoDB" id="5086500at2759"/>
<protein>
    <submittedName>
        <fullName evidence="7">Uncharacterized protein</fullName>
    </submittedName>
</protein>
<dbReference type="EMBL" id="MU006217">
    <property type="protein sequence ID" value="KAF2832663.1"/>
    <property type="molecule type" value="Genomic_DNA"/>
</dbReference>
<accession>A0A6A7AHU2</accession>
<feature type="non-terminal residue" evidence="7">
    <location>
        <position position="56"/>
    </location>
</feature>
<proteinExistence type="predicted"/>
<dbReference type="GO" id="GO:0005739">
    <property type="term" value="C:mitochondrion"/>
    <property type="evidence" value="ECO:0007669"/>
    <property type="project" value="UniProtKB-SubCell"/>
</dbReference>
<dbReference type="PANTHER" id="PTHR48182">
    <property type="entry name" value="PROTEIN SERAC1"/>
    <property type="match status" value="1"/>
</dbReference>
<keyword evidence="5" id="KW-0496">Mitochondrion</keyword>
<dbReference type="GO" id="GO:0005783">
    <property type="term" value="C:endoplasmic reticulum"/>
    <property type="evidence" value="ECO:0007669"/>
    <property type="project" value="UniProtKB-SubCell"/>
</dbReference>
<evidence type="ECO:0000256" key="4">
    <source>
        <dbReference type="ARBA" id="ARBA00022824"/>
    </source>
</evidence>
<dbReference type="GO" id="GO:0016020">
    <property type="term" value="C:membrane"/>
    <property type="evidence" value="ECO:0007669"/>
    <property type="project" value="UniProtKB-SubCell"/>
</dbReference>
<evidence type="ECO:0000313" key="7">
    <source>
        <dbReference type="EMBL" id="KAF2832663.1"/>
    </source>
</evidence>
<reference evidence="7" key="1">
    <citation type="journal article" date="2020" name="Stud. Mycol.">
        <title>101 Dothideomycetes genomes: a test case for predicting lifestyles and emergence of pathogens.</title>
        <authorList>
            <person name="Haridas S."/>
            <person name="Albert R."/>
            <person name="Binder M."/>
            <person name="Bloem J."/>
            <person name="Labutti K."/>
            <person name="Salamov A."/>
            <person name="Andreopoulos B."/>
            <person name="Baker S."/>
            <person name="Barry K."/>
            <person name="Bills G."/>
            <person name="Bluhm B."/>
            <person name="Cannon C."/>
            <person name="Castanera R."/>
            <person name="Culley D."/>
            <person name="Daum C."/>
            <person name="Ezra D."/>
            <person name="Gonzalez J."/>
            <person name="Henrissat B."/>
            <person name="Kuo A."/>
            <person name="Liang C."/>
            <person name="Lipzen A."/>
            <person name="Lutzoni F."/>
            <person name="Magnuson J."/>
            <person name="Mondo S."/>
            <person name="Nolan M."/>
            <person name="Ohm R."/>
            <person name="Pangilinan J."/>
            <person name="Park H.-J."/>
            <person name="Ramirez L."/>
            <person name="Alfaro M."/>
            <person name="Sun H."/>
            <person name="Tritt A."/>
            <person name="Yoshinaga Y."/>
            <person name="Zwiers L.-H."/>
            <person name="Turgeon B."/>
            <person name="Goodwin S."/>
            <person name="Spatafora J."/>
            <person name="Crous P."/>
            <person name="Grigoriev I."/>
        </authorList>
    </citation>
    <scope>NUCLEOTIDE SEQUENCE</scope>
    <source>
        <strain evidence="7">CBS 113818</strain>
    </source>
</reference>
<comment type="subcellular location">
    <subcellularLocation>
        <location evidence="2">Endoplasmic reticulum</location>
    </subcellularLocation>
    <subcellularLocation>
        <location evidence="3">Membrane</location>
    </subcellularLocation>
    <subcellularLocation>
        <location evidence="1">Mitochondrion</location>
    </subcellularLocation>
</comment>
<feature type="non-terminal residue" evidence="7">
    <location>
        <position position="1"/>
    </location>
</feature>
<evidence type="ECO:0000256" key="6">
    <source>
        <dbReference type="ARBA" id="ARBA00023136"/>
    </source>
</evidence>
<evidence type="ECO:0000256" key="5">
    <source>
        <dbReference type="ARBA" id="ARBA00023128"/>
    </source>
</evidence>
<name>A0A6A7AHU2_9PLEO</name>
<keyword evidence="4" id="KW-0256">Endoplasmic reticulum</keyword>
<evidence type="ECO:0000256" key="2">
    <source>
        <dbReference type="ARBA" id="ARBA00004240"/>
    </source>
</evidence>
<dbReference type="AlphaFoldDB" id="A0A6A7AHU2"/>
<keyword evidence="6" id="KW-0472">Membrane</keyword>
<dbReference type="InterPro" id="IPR052374">
    <property type="entry name" value="SERAC1"/>
</dbReference>
<dbReference type="Proteomes" id="UP000799424">
    <property type="component" value="Unassembled WGS sequence"/>
</dbReference>
<sequence length="56" mass="6386">VDVVAIHGLNGHAYKTWQHENETLWLQDLLPDVLPGSRIYTYGYSSQVLWNDSVAD</sequence>
<evidence type="ECO:0000256" key="1">
    <source>
        <dbReference type="ARBA" id="ARBA00004173"/>
    </source>
</evidence>